<reference evidence="2 3" key="1">
    <citation type="submission" date="2022-12" db="EMBL/GenBank/DDBJ databases">
        <title>Chromosome-scale assembly of the Ensete ventricosum genome.</title>
        <authorList>
            <person name="Dussert Y."/>
            <person name="Stocks J."/>
            <person name="Wendawek A."/>
            <person name="Woldeyes F."/>
            <person name="Nichols R.A."/>
            <person name="Borrell J.S."/>
        </authorList>
    </citation>
    <scope>NUCLEOTIDE SEQUENCE [LARGE SCALE GENOMIC DNA]</scope>
    <source>
        <strain evidence="3">cv. Maze</strain>
        <tissue evidence="2">Seeds</tissue>
    </source>
</reference>
<sequence>MISSRSKGRASCQRNPRSKQKSQLPKKPSMELLLPLNIICPHCVVGPSRLPLYVNNDKEEDGNGTTSNSFTSAPYYFLSSLGFSVSALPDRKAQAIPPALTSPLLRRFFVTNLSTPFECSVGGRSPSQPPHPAVPLRSLGKDLVFPLADAAVGAPKDHSFPRRARESTTGAPLASLNKTTLFSARRSRFLGFGVDSEESLVGLPRMESDRMCL</sequence>
<protein>
    <submittedName>
        <fullName evidence="2">Uncharacterized protein</fullName>
    </submittedName>
</protein>
<evidence type="ECO:0000256" key="1">
    <source>
        <dbReference type="SAM" id="MobiDB-lite"/>
    </source>
</evidence>
<feature type="region of interest" description="Disordered" evidence="1">
    <location>
        <begin position="1"/>
        <end position="26"/>
    </location>
</feature>
<name>A0AAV8Q0L7_ENSVE</name>
<comment type="caution">
    <text evidence="2">The sequence shown here is derived from an EMBL/GenBank/DDBJ whole genome shotgun (WGS) entry which is preliminary data.</text>
</comment>
<accession>A0AAV8Q0L7</accession>
<dbReference type="EMBL" id="JAQQAF010000009">
    <property type="protein sequence ID" value="KAJ8461362.1"/>
    <property type="molecule type" value="Genomic_DNA"/>
</dbReference>
<organism evidence="2 3">
    <name type="scientific">Ensete ventricosum</name>
    <name type="common">Abyssinian banana</name>
    <name type="synonym">Musa ensete</name>
    <dbReference type="NCBI Taxonomy" id="4639"/>
    <lineage>
        <taxon>Eukaryota</taxon>
        <taxon>Viridiplantae</taxon>
        <taxon>Streptophyta</taxon>
        <taxon>Embryophyta</taxon>
        <taxon>Tracheophyta</taxon>
        <taxon>Spermatophyta</taxon>
        <taxon>Magnoliopsida</taxon>
        <taxon>Liliopsida</taxon>
        <taxon>Zingiberales</taxon>
        <taxon>Musaceae</taxon>
        <taxon>Ensete</taxon>
    </lineage>
</organism>
<evidence type="ECO:0000313" key="3">
    <source>
        <dbReference type="Proteomes" id="UP001222027"/>
    </source>
</evidence>
<evidence type="ECO:0000313" key="2">
    <source>
        <dbReference type="EMBL" id="KAJ8461362.1"/>
    </source>
</evidence>
<dbReference type="AlphaFoldDB" id="A0AAV8Q0L7"/>
<keyword evidence="3" id="KW-1185">Reference proteome</keyword>
<dbReference type="Proteomes" id="UP001222027">
    <property type="component" value="Unassembled WGS sequence"/>
</dbReference>
<proteinExistence type="predicted"/>
<gene>
    <name evidence="2" type="ORF">OPV22_034288</name>
</gene>